<evidence type="ECO:0008006" key="5">
    <source>
        <dbReference type="Google" id="ProtNLM"/>
    </source>
</evidence>
<reference evidence="3 4" key="1">
    <citation type="journal article" date="2012" name="PLoS Pathog.">
        <title>Diverse lifestyles and strategies of plant pathogenesis encoded in the genomes of eighteen Dothideomycetes fungi.</title>
        <authorList>
            <person name="Ohm R.A."/>
            <person name="Feau N."/>
            <person name="Henrissat B."/>
            <person name="Schoch C.L."/>
            <person name="Horwitz B.A."/>
            <person name="Barry K.W."/>
            <person name="Condon B.J."/>
            <person name="Copeland A.C."/>
            <person name="Dhillon B."/>
            <person name="Glaser F."/>
            <person name="Hesse C.N."/>
            <person name="Kosti I."/>
            <person name="LaButti K."/>
            <person name="Lindquist E.A."/>
            <person name="Lucas S."/>
            <person name="Salamov A.A."/>
            <person name="Bradshaw R.E."/>
            <person name="Ciuffetti L."/>
            <person name="Hamelin R.C."/>
            <person name="Kema G.H.J."/>
            <person name="Lawrence C."/>
            <person name="Scott J.A."/>
            <person name="Spatafora J.W."/>
            <person name="Turgeon B.G."/>
            <person name="de Wit P.J.G.M."/>
            <person name="Zhong S."/>
            <person name="Goodwin S.B."/>
            <person name="Grigoriev I.V."/>
        </authorList>
    </citation>
    <scope>NUCLEOTIDE SEQUENCE [LARGE SCALE GENOMIC DNA]</scope>
    <source>
        <strain evidence="4">C5 / ATCC 48332 / race O</strain>
    </source>
</reference>
<reference evidence="4" key="2">
    <citation type="journal article" date="2013" name="PLoS Genet.">
        <title>Comparative genome structure, secondary metabolite, and effector coding capacity across Cochliobolus pathogens.</title>
        <authorList>
            <person name="Condon B.J."/>
            <person name="Leng Y."/>
            <person name="Wu D."/>
            <person name="Bushley K.E."/>
            <person name="Ohm R.A."/>
            <person name="Otillar R."/>
            <person name="Martin J."/>
            <person name="Schackwitz W."/>
            <person name="Grimwood J."/>
            <person name="MohdZainudin N."/>
            <person name="Xue C."/>
            <person name="Wang R."/>
            <person name="Manning V.A."/>
            <person name="Dhillon B."/>
            <person name="Tu Z.J."/>
            <person name="Steffenson B.J."/>
            <person name="Salamov A."/>
            <person name="Sun H."/>
            <person name="Lowry S."/>
            <person name="LaButti K."/>
            <person name="Han J."/>
            <person name="Copeland A."/>
            <person name="Lindquist E."/>
            <person name="Barry K."/>
            <person name="Schmutz J."/>
            <person name="Baker S.E."/>
            <person name="Ciuffetti L.M."/>
            <person name="Grigoriev I.V."/>
            <person name="Zhong S."/>
            <person name="Turgeon B.G."/>
        </authorList>
    </citation>
    <scope>NUCLEOTIDE SEQUENCE [LARGE SCALE GENOMIC DNA]</scope>
    <source>
        <strain evidence="4">C5 / ATCC 48332 / race O</strain>
    </source>
</reference>
<dbReference type="AlphaFoldDB" id="M2UGQ2"/>
<comment type="similarity">
    <text evidence="1">Belongs to the FAD-binding monooxygenase family.</text>
</comment>
<dbReference type="Pfam" id="PF13450">
    <property type="entry name" value="NAD_binding_8"/>
    <property type="match status" value="1"/>
</dbReference>
<dbReference type="OMA" id="HNANKTY"/>
<keyword evidence="4" id="KW-1185">Reference proteome</keyword>
<accession>M2UGQ2</accession>
<evidence type="ECO:0000256" key="1">
    <source>
        <dbReference type="ARBA" id="ARBA00010139"/>
    </source>
</evidence>
<dbReference type="SUPFAM" id="SSF51905">
    <property type="entry name" value="FAD/NAD(P)-binding domain"/>
    <property type="match status" value="1"/>
</dbReference>
<dbReference type="InterPro" id="IPR036188">
    <property type="entry name" value="FAD/NAD-bd_sf"/>
</dbReference>
<evidence type="ECO:0000313" key="4">
    <source>
        <dbReference type="Proteomes" id="UP000016936"/>
    </source>
</evidence>
<protein>
    <recommendedName>
        <fullName evidence="5">FAD/NAD(P)-binding domain-containing protein</fullName>
    </recommendedName>
</protein>
<sequence>MTTIPNLPESVSHSALHEKAVKPDQSSLRDIPIDGARPLRVIVIGAGFSGINCGIRIPQRLRHVNLTVYEKNADVGGTCVPLEGKTIGVIDAGSSAMQIIPQLQALPSAQLKGFIRSKTCILPPFGAQSMEKLGMDEVNIPQEQQDRFERHQEEYHAFRKRIEQDGNGVHSITHKSSGAQNHLRRPCQLTMTDALAGRPDIAEAVIPRFAVGCRRLTPGIGFLEALNMPNVEFVGTHIAKVVPSGIVLEDQRNIQLDVLVCATGFNAAHAPPFPVKGSQGRDMADSFKPYPKSYLSMTMHGFPNYFMILGPNSLIGTGSLSMRLESQTDYIVKCIRKMQRDNIASMDVKADRVEQFSQYIDKYFKQTVCLDGCTSWYLNEAGKGSRVIGLWPGSCLHAMEAYRAPRWEDFDFVHSKDEDGRVFKELSWLGNSYTHAQRFGDGDLAWYLETEFLDVPSEPLPEKKKANTLRTFCY</sequence>
<feature type="region of interest" description="Disordered" evidence="2">
    <location>
        <begin position="1"/>
        <end position="23"/>
    </location>
</feature>
<gene>
    <name evidence="3" type="ORF">COCHEDRAFT_1217381</name>
</gene>
<feature type="compositionally biased region" description="Polar residues" evidence="2">
    <location>
        <begin position="1"/>
        <end position="13"/>
    </location>
</feature>
<dbReference type="PANTHER" id="PTHR42877:SF7">
    <property type="entry name" value="FLAVIN-BINDING MONOOXYGENASE-RELATED"/>
    <property type="match status" value="1"/>
</dbReference>
<dbReference type="InterPro" id="IPR051209">
    <property type="entry name" value="FAD-bind_Monooxygenase_sf"/>
</dbReference>
<dbReference type="HOGENOM" id="CLU_006937_6_1_1"/>
<dbReference type="Proteomes" id="UP000016936">
    <property type="component" value="Unassembled WGS sequence"/>
</dbReference>
<evidence type="ECO:0000313" key="3">
    <source>
        <dbReference type="EMBL" id="EMD87173.1"/>
    </source>
</evidence>
<evidence type="ECO:0000256" key="2">
    <source>
        <dbReference type="SAM" id="MobiDB-lite"/>
    </source>
</evidence>
<proteinExistence type="inferred from homology"/>
<dbReference type="EMBL" id="KB445582">
    <property type="protein sequence ID" value="EMD87173.1"/>
    <property type="molecule type" value="Genomic_DNA"/>
</dbReference>
<dbReference type="PANTHER" id="PTHR42877">
    <property type="entry name" value="L-ORNITHINE N(5)-MONOOXYGENASE-RELATED"/>
    <property type="match status" value="1"/>
</dbReference>
<dbReference type="Gene3D" id="3.50.50.60">
    <property type="entry name" value="FAD/NAD(P)-binding domain"/>
    <property type="match status" value="2"/>
</dbReference>
<organism evidence="3 4">
    <name type="scientific">Cochliobolus heterostrophus (strain C5 / ATCC 48332 / race O)</name>
    <name type="common">Southern corn leaf blight fungus</name>
    <name type="synonym">Bipolaris maydis</name>
    <dbReference type="NCBI Taxonomy" id="701091"/>
    <lineage>
        <taxon>Eukaryota</taxon>
        <taxon>Fungi</taxon>
        <taxon>Dikarya</taxon>
        <taxon>Ascomycota</taxon>
        <taxon>Pezizomycotina</taxon>
        <taxon>Dothideomycetes</taxon>
        <taxon>Pleosporomycetidae</taxon>
        <taxon>Pleosporales</taxon>
        <taxon>Pleosporineae</taxon>
        <taxon>Pleosporaceae</taxon>
        <taxon>Bipolaris</taxon>
    </lineage>
</organism>
<dbReference type="eggNOG" id="KOG1399">
    <property type="taxonomic scope" value="Eukaryota"/>
</dbReference>
<name>M2UGQ2_COCH5</name>